<protein>
    <submittedName>
        <fullName evidence="1">Uncharacterized protein</fullName>
    </submittedName>
</protein>
<comment type="caution">
    <text evidence="1">The sequence shown here is derived from an EMBL/GenBank/DDBJ whole genome shotgun (WGS) entry which is preliminary data.</text>
</comment>
<sequence>MRKFAVQQRPSPLLGGRRERVVVRVVVWPAQTPGNGLLHVIGQRFKLEQRKRIAGFGGIFIQKTNLGARRIKPIVETISGSITRAPIGGF</sequence>
<evidence type="ECO:0000313" key="1">
    <source>
        <dbReference type="EMBL" id="MPN64348.1"/>
    </source>
</evidence>
<reference evidence="1" key="1">
    <citation type="submission" date="2019-08" db="EMBL/GenBank/DDBJ databases">
        <authorList>
            <person name="Kucharzyk K."/>
            <person name="Murdoch R.W."/>
            <person name="Higgins S."/>
            <person name="Loffler F."/>
        </authorList>
    </citation>
    <scope>NUCLEOTIDE SEQUENCE</scope>
</reference>
<accession>A0A645JKZ4</accession>
<gene>
    <name evidence="1" type="ORF">SDC9_212120</name>
</gene>
<dbReference type="AlphaFoldDB" id="A0A645JKZ4"/>
<proteinExistence type="predicted"/>
<dbReference type="EMBL" id="VSSQ01145077">
    <property type="protein sequence ID" value="MPN64348.1"/>
    <property type="molecule type" value="Genomic_DNA"/>
</dbReference>
<organism evidence="1">
    <name type="scientific">bioreactor metagenome</name>
    <dbReference type="NCBI Taxonomy" id="1076179"/>
    <lineage>
        <taxon>unclassified sequences</taxon>
        <taxon>metagenomes</taxon>
        <taxon>ecological metagenomes</taxon>
    </lineage>
</organism>
<name>A0A645JKZ4_9ZZZZ</name>